<feature type="compositionally biased region" description="Low complexity" evidence="1">
    <location>
        <begin position="153"/>
        <end position="177"/>
    </location>
</feature>
<feature type="compositionally biased region" description="Low complexity" evidence="1">
    <location>
        <begin position="184"/>
        <end position="200"/>
    </location>
</feature>
<dbReference type="AlphaFoldDB" id="A0A8K0T0P2"/>
<reference evidence="3" key="1">
    <citation type="journal article" date="2021" name="Nat. Commun.">
        <title>Genetic determinants of endophytism in the Arabidopsis root mycobiome.</title>
        <authorList>
            <person name="Mesny F."/>
            <person name="Miyauchi S."/>
            <person name="Thiergart T."/>
            <person name="Pickel B."/>
            <person name="Atanasova L."/>
            <person name="Karlsson M."/>
            <person name="Huettel B."/>
            <person name="Barry K.W."/>
            <person name="Haridas S."/>
            <person name="Chen C."/>
            <person name="Bauer D."/>
            <person name="Andreopoulos W."/>
            <person name="Pangilinan J."/>
            <person name="LaButti K."/>
            <person name="Riley R."/>
            <person name="Lipzen A."/>
            <person name="Clum A."/>
            <person name="Drula E."/>
            <person name="Henrissat B."/>
            <person name="Kohler A."/>
            <person name="Grigoriev I.V."/>
            <person name="Martin F.M."/>
            <person name="Hacquard S."/>
        </authorList>
    </citation>
    <scope>NUCLEOTIDE SEQUENCE</scope>
    <source>
        <strain evidence="3">MPI-CAGE-CH-0235</strain>
    </source>
</reference>
<evidence type="ECO:0000256" key="2">
    <source>
        <dbReference type="SAM" id="SignalP"/>
    </source>
</evidence>
<gene>
    <name evidence="3" type="ORF">B0I35DRAFT_8459</name>
</gene>
<evidence type="ECO:0000256" key="1">
    <source>
        <dbReference type="SAM" id="MobiDB-lite"/>
    </source>
</evidence>
<keyword evidence="4" id="KW-1185">Reference proteome</keyword>
<accession>A0A8K0T0P2</accession>
<name>A0A8K0T0P2_9HYPO</name>
<feature type="chain" id="PRO_5035460964" evidence="2">
    <location>
        <begin position="19"/>
        <end position="233"/>
    </location>
</feature>
<dbReference type="PANTHER" id="PTHR40640:SF1">
    <property type="entry name" value="ANCHORED GLYCOPROTEIN, PUTATIVE (AFU_ORTHOLOGUE AFUA_8G04860)-RELATED"/>
    <property type="match status" value="1"/>
</dbReference>
<dbReference type="Proteomes" id="UP000813444">
    <property type="component" value="Unassembled WGS sequence"/>
</dbReference>
<protein>
    <submittedName>
        <fullName evidence="3">Uncharacterized protein</fullName>
    </submittedName>
</protein>
<evidence type="ECO:0000313" key="3">
    <source>
        <dbReference type="EMBL" id="KAH7328103.1"/>
    </source>
</evidence>
<comment type="caution">
    <text evidence="3">The sequence shown here is derived from an EMBL/GenBank/DDBJ whole genome shotgun (WGS) entry which is preliminary data.</text>
</comment>
<proteinExistence type="predicted"/>
<sequence>MSRSLITLAMAGTALAQAAPVVDIIVPAAGPVTLVGSVIGVADALTTYAVACPGPSDECPLGDATMTLTQGPSFWAMATTVEIREGEATATQEAQCDLDFPRDMATCTAVIEVGGEGAQSATETVEGIQTIMAPVRITAGANLLSEDDDDATTTRGPTRTTQTSAPETTATTQATETSAEETETTGSSTTTTGAPASESTPSDQDEDDNAAGRAGQNVMLAGLIAAAGAMLLL</sequence>
<dbReference type="OrthoDB" id="4991875at2759"/>
<dbReference type="EMBL" id="JAGPNK010000001">
    <property type="protein sequence ID" value="KAH7328103.1"/>
    <property type="molecule type" value="Genomic_DNA"/>
</dbReference>
<keyword evidence="2" id="KW-0732">Signal</keyword>
<organism evidence="3 4">
    <name type="scientific">Stachybotrys elegans</name>
    <dbReference type="NCBI Taxonomy" id="80388"/>
    <lineage>
        <taxon>Eukaryota</taxon>
        <taxon>Fungi</taxon>
        <taxon>Dikarya</taxon>
        <taxon>Ascomycota</taxon>
        <taxon>Pezizomycotina</taxon>
        <taxon>Sordariomycetes</taxon>
        <taxon>Hypocreomycetidae</taxon>
        <taxon>Hypocreales</taxon>
        <taxon>Stachybotryaceae</taxon>
        <taxon>Stachybotrys</taxon>
    </lineage>
</organism>
<feature type="signal peptide" evidence="2">
    <location>
        <begin position="1"/>
        <end position="18"/>
    </location>
</feature>
<evidence type="ECO:0000313" key="4">
    <source>
        <dbReference type="Proteomes" id="UP000813444"/>
    </source>
</evidence>
<dbReference type="PANTHER" id="PTHR40640">
    <property type="entry name" value="ANCHORED GLYCOPROTEIN, PUTATIVE (AFU_ORTHOLOGUE AFUA_8G04860)-RELATED"/>
    <property type="match status" value="1"/>
</dbReference>
<feature type="region of interest" description="Disordered" evidence="1">
    <location>
        <begin position="143"/>
        <end position="211"/>
    </location>
</feature>